<dbReference type="Pfam" id="PF00497">
    <property type="entry name" value="SBP_bac_3"/>
    <property type="match status" value="1"/>
</dbReference>
<dbReference type="OrthoDB" id="5291073at2"/>
<dbReference type="SUPFAM" id="SSF53850">
    <property type="entry name" value="Periplasmic binding protein-like II"/>
    <property type="match status" value="1"/>
</dbReference>
<organism evidence="3 4">
    <name type="scientific">Bdellovibrio bacteriovorus</name>
    <dbReference type="NCBI Taxonomy" id="959"/>
    <lineage>
        <taxon>Bacteria</taxon>
        <taxon>Pseudomonadati</taxon>
        <taxon>Bdellovibrionota</taxon>
        <taxon>Bdellovibrionia</taxon>
        <taxon>Bdellovibrionales</taxon>
        <taxon>Pseudobdellovibrionaceae</taxon>
        <taxon>Bdellovibrio</taxon>
    </lineage>
</organism>
<keyword evidence="1" id="KW-0732">Signal</keyword>
<sequence>MPQFLSALFILTFFSGSFAFGEVLRVNVYDLPPHIFTLNEEPEGPGITFFKDYVKLPNTEVRWVATPFARVLWDMQNKKVDVALFLVPSPEREKYMRFSKTPLFTTSSAIIIPRNSPLTRATSLKDFRGRTLGHSKDSFTPTELLKHGIKIEPLSGENVIERNLQKIRAKRLDGIFVPTASNGEYILRKLRVDDQYQVFVVPDTTLNLHVAFRKDIDEKTYQMVEAALKKNQRIYRKLLDQQLSR</sequence>
<gene>
    <name evidence="3" type="ORF">B9G79_12560</name>
</gene>
<dbReference type="AlphaFoldDB" id="A0A1Z3NA62"/>
<dbReference type="PANTHER" id="PTHR35936">
    <property type="entry name" value="MEMBRANE-BOUND LYTIC MUREIN TRANSGLYCOSYLASE F"/>
    <property type="match status" value="1"/>
</dbReference>
<name>A0A1Z3NA62_BDEBC</name>
<accession>A0A1Z3NA62</accession>
<dbReference type="PANTHER" id="PTHR35936:SF19">
    <property type="entry name" value="AMINO-ACID-BINDING PROTEIN YXEM-RELATED"/>
    <property type="match status" value="1"/>
</dbReference>
<dbReference type="Gene3D" id="3.40.190.10">
    <property type="entry name" value="Periplasmic binding protein-like II"/>
    <property type="match status" value="2"/>
</dbReference>
<dbReference type="RefSeq" id="WP_088565812.1">
    <property type="nucleotide sequence ID" value="NZ_CP020946.1"/>
</dbReference>
<evidence type="ECO:0000313" key="3">
    <source>
        <dbReference type="EMBL" id="ASD64337.1"/>
    </source>
</evidence>
<reference evidence="3 4" key="1">
    <citation type="submission" date="2017-04" db="EMBL/GenBank/DDBJ databases">
        <title>Whole genome sequence of Bdellovibrio bacteriovorus strain SSB218315.</title>
        <authorList>
            <person name="Oyedara O."/>
            <person name="Rodriguez-Perez M.A."/>
        </authorList>
    </citation>
    <scope>NUCLEOTIDE SEQUENCE [LARGE SCALE GENOMIC DNA]</scope>
    <source>
        <strain evidence="3 4">SSB218315</strain>
    </source>
</reference>
<evidence type="ECO:0000256" key="1">
    <source>
        <dbReference type="ARBA" id="ARBA00022729"/>
    </source>
</evidence>
<protein>
    <submittedName>
        <fullName evidence="3">Amino acid ABC transporter</fullName>
    </submittedName>
</protein>
<proteinExistence type="predicted"/>
<feature type="domain" description="Solute-binding protein family 3/N-terminal" evidence="2">
    <location>
        <begin position="30"/>
        <end position="230"/>
    </location>
</feature>
<dbReference type="InterPro" id="IPR001638">
    <property type="entry name" value="Solute-binding_3/MltF_N"/>
</dbReference>
<dbReference type="Proteomes" id="UP000197003">
    <property type="component" value="Chromosome"/>
</dbReference>
<evidence type="ECO:0000313" key="4">
    <source>
        <dbReference type="Proteomes" id="UP000197003"/>
    </source>
</evidence>
<dbReference type="EMBL" id="CP020946">
    <property type="protein sequence ID" value="ASD64337.1"/>
    <property type="molecule type" value="Genomic_DNA"/>
</dbReference>
<evidence type="ECO:0000259" key="2">
    <source>
        <dbReference type="Pfam" id="PF00497"/>
    </source>
</evidence>